<feature type="non-terminal residue" evidence="2">
    <location>
        <position position="177"/>
    </location>
</feature>
<dbReference type="RefSeq" id="XP_014151545.1">
    <property type="nucleotide sequence ID" value="XM_014296070.1"/>
</dbReference>
<proteinExistence type="predicted"/>
<evidence type="ECO:0000256" key="1">
    <source>
        <dbReference type="SAM" id="SignalP"/>
    </source>
</evidence>
<organism evidence="2 3">
    <name type="scientific">Sphaeroforma arctica JP610</name>
    <dbReference type="NCBI Taxonomy" id="667725"/>
    <lineage>
        <taxon>Eukaryota</taxon>
        <taxon>Ichthyosporea</taxon>
        <taxon>Ichthyophonida</taxon>
        <taxon>Sphaeroforma</taxon>
    </lineage>
</organism>
<dbReference type="GeneID" id="25910402"/>
<dbReference type="AlphaFoldDB" id="A0A0L0FNU1"/>
<keyword evidence="1" id="KW-0732">Signal</keyword>
<keyword evidence="3" id="KW-1185">Reference proteome</keyword>
<sequence length="177" mass="18837">MVHILLLYSHLYQHIVSFCRCASESGADSPPPLAYIESGVPQMGARLCIQRFSSLGTTGVIQYAQELTESNHFSASGGFWYMDWPLHTAHTFIAGGSSLGTSQAILYDIAACDVICTVVWVACAVVCQSGLYSSPHTVFLIDCGCSLCTSGYDDPIITIDVGSGRGVVSGRVRSSTA</sequence>
<evidence type="ECO:0000313" key="2">
    <source>
        <dbReference type="EMBL" id="KNC77643.1"/>
    </source>
</evidence>
<dbReference type="EMBL" id="KQ242672">
    <property type="protein sequence ID" value="KNC77643.1"/>
    <property type="molecule type" value="Genomic_DNA"/>
</dbReference>
<feature type="signal peptide" evidence="1">
    <location>
        <begin position="1"/>
        <end position="17"/>
    </location>
</feature>
<gene>
    <name evidence="2" type="ORF">SARC_09898</name>
</gene>
<protein>
    <submittedName>
        <fullName evidence="2">Uncharacterized protein</fullName>
    </submittedName>
</protein>
<accession>A0A0L0FNU1</accession>
<name>A0A0L0FNU1_9EUKA</name>
<evidence type="ECO:0000313" key="3">
    <source>
        <dbReference type="Proteomes" id="UP000054560"/>
    </source>
</evidence>
<reference evidence="2 3" key="1">
    <citation type="submission" date="2011-02" db="EMBL/GenBank/DDBJ databases">
        <title>The Genome Sequence of Sphaeroforma arctica JP610.</title>
        <authorList>
            <consortium name="The Broad Institute Genome Sequencing Platform"/>
            <person name="Russ C."/>
            <person name="Cuomo C."/>
            <person name="Young S.K."/>
            <person name="Zeng Q."/>
            <person name="Gargeya S."/>
            <person name="Alvarado L."/>
            <person name="Berlin A."/>
            <person name="Chapman S.B."/>
            <person name="Chen Z."/>
            <person name="Freedman E."/>
            <person name="Gellesch M."/>
            <person name="Goldberg J."/>
            <person name="Griggs A."/>
            <person name="Gujja S."/>
            <person name="Heilman E."/>
            <person name="Heiman D."/>
            <person name="Howarth C."/>
            <person name="Mehta T."/>
            <person name="Neiman D."/>
            <person name="Pearson M."/>
            <person name="Roberts A."/>
            <person name="Saif S."/>
            <person name="Shea T."/>
            <person name="Shenoy N."/>
            <person name="Sisk P."/>
            <person name="Stolte C."/>
            <person name="Sykes S."/>
            <person name="White J."/>
            <person name="Yandava C."/>
            <person name="Burger G."/>
            <person name="Gray M.W."/>
            <person name="Holland P.W.H."/>
            <person name="King N."/>
            <person name="Lang F.B.F."/>
            <person name="Roger A.J."/>
            <person name="Ruiz-Trillo I."/>
            <person name="Haas B."/>
            <person name="Nusbaum C."/>
            <person name="Birren B."/>
        </authorList>
    </citation>
    <scope>NUCLEOTIDE SEQUENCE [LARGE SCALE GENOMIC DNA]</scope>
    <source>
        <strain evidence="2 3">JP610</strain>
    </source>
</reference>
<feature type="chain" id="PRO_5005538873" evidence="1">
    <location>
        <begin position="18"/>
        <end position="177"/>
    </location>
</feature>
<dbReference type="Proteomes" id="UP000054560">
    <property type="component" value="Unassembled WGS sequence"/>
</dbReference>